<comment type="caution">
    <text evidence="3">The sequence shown here is derived from an EMBL/GenBank/DDBJ whole genome shotgun (WGS) entry which is preliminary data.</text>
</comment>
<protein>
    <recommendedName>
        <fullName evidence="2">Rab-GAP TBC domain-containing protein</fullName>
    </recommendedName>
</protein>
<keyword evidence="4" id="KW-1185">Reference proteome</keyword>
<feature type="domain" description="Rab-GAP TBC" evidence="2">
    <location>
        <begin position="1"/>
        <end position="237"/>
    </location>
</feature>
<evidence type="ECO:0000313" key="3">
    <source>
        <dbReference type="EMBL" id="CAD8109446.1"/>
    </source>
</evidence>
<gene>
    <name evidence="3" type="ORF">PPRIM_AZ9-3.1.T1400147</name>
</gene>
<proteinExistence type="predicted"/>
<dbReference type="EMBL" id="CAJJDM010000144">
    <property type="protein sequence ID" value="CAD8109446.1"/>
    <property type="molecule type" value="Genomic_DNA"/>
</dbReference>
<evidence type="ECO:0000313" key="4">
    <source>
        <dbReference type="Proteomes" id="UP000688137"/>
    </source>
</evidence>
<dbReference type="GO" id="GO:0005096">
    <property type="term" value="F:GTPase activator activity"/>
    <property type="evidence" value="ECO:0007669"/>
    <property type="project" value="TreeGrafter"/>
</dbReference>
<evidence type="ECO:0000256" key="1">
    <source>
        <dbReference type="SAM" id="MobiDB-lite"/>
    </source>
</evidence>
<feature type="region of interest" description="Disordered" evidence="1">
    <location>
        <begin position="1"/>
        <end position="22"/>
    </location>
</feature>
<sequence length="306" mass="36314">MLVSNYSDSEKENNTNSQIPRHNLSFNAIQKEDWAQIMKEESINDFRSKDLTLALFYSTSLTSQNYINLIHIFSKFKDFKMPNPQEPNAYYAELINRDVGRTYQQIPFFKDKQNQDQIRNLLLNYTYHDPDVGYVQGMNFIAGTLVYFQVPQNQIIFNELIYKHRNIYIAGTPGLFENLALLKFKLKAKIPKLFKYLQEIGLNDFGICFSPYYLTMMLQNTPFQYQMLILNIYQLMGQKYITKLLIAMLKLSKNTIMKLKDVENVNKYIRSELVVKFFQEIEICKKEQRLIQLFFNIGLIRRINQQ</sequence>
<dbReference type="Proteomes" id="UP000688137">
    <property type="component" value="Unassembled WGS sequence"/>
</dbReference>
<dbReference type="SMART" id="SM00164">
    <property type="entry name" value="TBC"/>
    <property type="match status" value="1"/>
</dbReference>
<dbReference type="GO" id="GO:0031267">
    <property type="term" value="F:small GTPase binding"/>
    <property type="evidence" value="ECO:0007669"/>
    <property type="project" value="TreeGrafter"/>
</dbReference>
<dbReference type="PROSITE" id="PS50086">
    <property type="entry name" value="TBC_RABGAP"/>
    <property type="match status" value="1"/>
</dbReference>
<dbReference type="Pfam" id="PF00566">
    <property type="entry name" value="RabGAP-TBC"/>
    <property type="match status" value="1"/>
</dbReference>
<dbReference type="PANTHER" id="PTHR47219">
    <property type="entry name" value="RAB GTPASE-ACTIVATING PROTEIN 1-LIKE"/>
    <property type="match status" value="1"/>
</dbReference>
<reference evidence="3" key="1">
    <citation type="submission" date="2021-01" db="EMBL/GenBank/DDBJ databases">
        <authorList>
            <consortium name="Genoscope - CEA"/>
            <person name="William W."/>
        </authorList>
    </citation>
    <scope>NUCLEOTIDE SEQUENCE</scope>
</reference>
<evidence type="ECO:0000259" key="2">
    <source>
        <dbReference type="PROSITE" id="PS50086"/>
    </source>
</evidence>
<dbReference type="OMA" id="EEPNAYY"/>
<name>A0A8S1Q1Y4_PARPR</name>
<dbReference type="InterPro" id="IPR000195">
    <property type="entry name" value="Rab-GAP-TBC_dom"/>
</dbReference>
<dbReference type="InterPro" id="IPR050302">
    <property type="entry name" value="Rab_GAP_TBC_domain"/>
</dbReference>
<organism evidence="3 4">
    <name type="scientific">Paramecium primaurelia</name>
    <dbReference type="NCBI Taxonomy" id="5886"/>
    <lineage>
        <taxon>Eukaryota</taxon>
        <taxon>Sar</taxon>
        <taxon>Alveolata</taxon>
        <taxon>Ciliophora</taxon>
        <taxon>Intramacronucleata</taxon>
        <taxon>Oligohymenophorea</taxon>
        <taxon>Peniculida</taxon>
        <taxon>Parameciidae</taxon>
        <taxon>Paramecium</taxon>
    </lineage>
</organism>
<accession>A0A8S1Q1Y4</accession>
<dbReference type="PANTHER" id="PTHR47219:SF9">
    <property type="entry name" value="GTPASE ACTIVATING PROTEIN AND CENTROSOME-ASSOCIATED, ISOFORM B"/>
    <property type="match status" value="1"/>
</dbReference>
<dbReference type="AlphaFoldDB" id="A0A8S1Q1Y4"/>